<name>A0A2P5EUK9_TREOI</name>
<reference evidence="2" key="1">
    <citation type="submission" date="2016-06" db="EMBL/GenBank/DDBJ databases">
        <title>Parallel loss of symbiosis genes in relatives of nitrogen-fixing non-legume Parasponia.</title>
        <authorList>
            <person name="Van Velzen R."/>
            <person name="Holmer R."/>
            <person name="Bu F."/>
            <person name="Rutten L."/>
            <person name="Van Zeijl A."/>
            <person name="Liu W."/>
            <person name="Santuari L."/>
            <person name="Cao Q."/>
            <person name="Sharma T."/>
            <person name="Shen D."/>
            <person name="Roswanjaya Y."/>
            <person name="Wardhani T."/>
            <person name="Kalhor M.S."/>
            <person name="Jansen J."/>
            <person name="Van den Hoogen J."/>
            <person name="Gungor B."/>
            <person name="Hartog M."/>
            <person name="Hontelez J."/>
            <person name="Verver J."/>
            <person name="Yang W.-C."/>
            <person name="Schijlen E."/>
            <person name="Repin R."/>
            <person name="Schilthuizen M."/>
            <person name="Schranz E."/>
            <person name="Heidstra R."/>
            <person name="Miyata K."/>
            <person name="Fedorova E."/>
            <person name="Kohlen W."/>
            <person name="Bisseling T."/>
            <person name="Smit S."/>
            <person name="Geurts R."/>
        </authorList>
    </citation>
    <scope>NUCLEOTIDE SEQUENCE [LARGE SCALE GENOMIC DNA]</scope>
    <source>
        <strain evidence="2">cv. RG33-2</strain>
    </source>
</reference>
<comment type="caution">
    <text evidence="1">The sequence shown here is derived from an EMBL/GenBank/DDBJ whole genome shotgun (WGS) entry which is preliminary data.</text>
</comment>
<evidence type="ECO:0000313" key="1">
    <source>
        <dbReference type="EMBL" id="PON89206.1"/>
    </source>
</evidence>
<dbReference type="AlphaFoldDB" id="A0A2P5EUK9"/>
<dbReference type="InParanoid" id="A0A2P5EUK9"/>
<organism evidence="1 2">
    <name type="scientific">Trema orientale</name>
    <name type="common">Charcoal tree</name>
    <name type="synonym">Celtis orientalis</name>
    <dbReference type="NCBI Taxonomy" id="63057"/>
    <lineage>
        <taxon>Eukaryota</taxon>
        <taxon>Viridiplantae</taxon>
        <taxon>Streptophyta</taxon>
        <taxon>Embryophyta</taxon>
        <taxon>Tracheophyta</taxon>
        <taxon>Spermatophyta</taxon>
        <taxon>Magnoliopsida</taxon>
        <taxon>eudicotyledons</taxon>
        <taxon>Gunneridae</taxon>
        <taxon>Pentapetalae</taxon>
        <taxon>rosids</taxon>
        <taxon>fabids</taxon>
        <taxon>Rosales</taxon>
        <taxon>Cannabaceae</taxon>
        <taxon>Trema</taxon>
    </lineage>
</organism>
<keyword evidence="2" id="KW-1185">Reference proteome</keyword>
<sequence length="109" mass="12434">MSHTTQPRKLKNLSYCNETETGASSSYSSPSVKPRCKCGELAVIRASWTNENSGRRRRTRKLLVDSSFGLIRKCTEDLWTSSLVCYKESTRKRERMRNCGVHTAELDSI</sequence>
<accession>A0A2P5EUK9</accession>
<protein>
    <submittedName>
        <fullName evidence="1">Uncharacterized protein</fullName>
    </submittedName>
</protein>
<dbReference type="EMBL" id="JXTC01000097">
    <property type="protein sequence ID" value="PON89206.1"/>
    <property type="molecule type" value="Genomic_DNA"/>
</dbReference>
<gene>
    <name evidence="1" type="ORF">TorRG33x02_150690</name>
</gene>
<dbReference type="OrthoDB" id="10377390at2759"/>
<proteinExistence type="predicted"/>
<dbReference type="Proteomes" id="UP000237000">
    <property type="component" value="Unassembled WGS sequence"/>
</dbReference>
<evidence type="ECO:0000313" key="2">
    <source>
        <dbReference type="Proteomes" id="UP000237000"/>
    </source>
</evidence>